<sequence>MLTKNIINLLLAAILFAAALLFIDAEPQVQQGMAIFVTVAWLWISQALPISTTALLIPVMALVSGLLPASEAFENFASPVIFLFMGGFALAASLQKYGLDQLFALKMLSLAGGRPLIAILLLFLATAILSMWISNTATIALMLPIALGLLSRQSVTENPKLYIFVLLGLAYSGNLGGMVTLIGSPPNAIAASAVGLSFSDWLRWGIPMFAILFPLMIILLYFTIRPTFSRSITFTLNTIDYHWQRNAVIIIFAFTALGRIFSSPLSEAFGISSGFDSMLWLF</sequence>
<evidence type="ECO:0000313" key="8">
    <source>
        <dbReference type="EMBL" id="MCI2285711.1"/>
    </source>
</evidence>
<evidence type="ECO:0000256" key="6">
    <source>
        <dbReference type="SAM" id="Phobius"/>
    </source>
</evidence>
<feature type="transmembrane region" description="Helical" evidence="6">
    <location>
        <begin position="204"/>
        <end position="224"/>
    </location>
</feature>
<comment type="caution">
    <text evidence="8">The sequence shown here is derived from an EMBL/GenBank/DDBJ whole genome shotgun (WGS) entry which is preliminary data.</text>
</comment>
<dbReference type="Pfam" id="PF03600">
    <property type="entry name" value="CitMHS"/>
    <property type="match status" value="1"/>
</dbReference>
<evidence type="ECO:0000256" key="3">
    <source>
        <dbReference type="ARBA" id="ARBA00022692"/>
    </source>
</evidence>
<protein>
    <submittedName>
        <fullName evidence="8">Anion permease</fullName>
    </submittedName>
</protein>
<dbReference type="InterPro" id="IPR004680">
    <property type="entry name" value="Cit_transptr-like_dom"/>
</dbReference>
<evidence type="ECO:0000256" key="4">
    <source>
        <dbReference type="ARBA" id="ARBA00022989"/>
    </source>
</evidence>
<feature type="transmembrane region" description="Helical" evidence="6">
    <location>
        <begin position="117"/>
        <end position="150"/>
    </location>
</feature>
<accession>A0ABS9X651</accession>
<evidence type="ECO:0000256" key="2">
    <source>
        <dbReference type="ARBA" id="ARBA00022448"/>
    </source>
</evidence>
<gene>
    <name evidence="8" type="ORF">L3081_22930</name>
</gene>
<organism evidence="8 9">
    <name type="scientific">Colwellia maritima</name>
    <dbReference type="NCBI Taxonomy" id="2912588"/>
    <lineage>
        <taxon>Bacteria</taxon>
        <taxon>Pseudomonadati</taxon>
        <taxon>Pseudomonadota</taxon>
        <taxon>Gammaproteobacteria</taxon>
        <taxon>Alteromonadales</taxon>
        <taxon>Colwelliaceae</taxon>
        <taxon>Colwellia</taxon>
    </lineage>
</organism>
<dbReference type="PANTHER" id="PTHR10283:SF82">
    <property type="entry name" value="SOLUTE CARRIER FAMILY 13 MEMBER 2"/>
    <property type="match status" value="1"/>
</dbReference>
<feature type="transmembrane region" description="Helical" evidence="6">
    <location>
        <begin position="245"/>
        <end position="262"/>
    </location>
</feature>
<proteinExistence type="predicted"/>
<dbReference type="RefSeq" id="WP_242288589.1">
    <property type="nucleotide sequence ID" value="NZ_JAKKSL010000006.1"/>
</dbReference>
<evidence type="ECO:0000313" key="9">
    <source>
        <dbReference type="Proteomes" id="UP001139646"/>
    </source>
</evidence>
<keyword evidence="3 6" id="KW-0812">Transmembrane</keyword>
<dbReference type="EMBL" id="JAKKSL010000006">
    <property type="protein sequence ID" value="MCI2285711.1"/>
    <property type="molecule type" value="Genomic_DNA"/>
</dbReference>
<feature type="transmembrane region" description="Helical" evidence="6">
    <location>
        <begin position="41"/>
        <end position="64"/>
    </location>
</feature>
<comment type="subcellular location">
    <subcellularLocation>
        <location evidence="1">Membrane</location>
        <topology evidence="1">Multi-pass membrane protein</topology>
    </subcellularLocation>
</comment>
<feature type="transmembrane region" description="Helical" evidence="6">
    <location>
        <begin position="76"/>
        <end position="97"/>
    </location>
</feature>
<keyword evidence="9" id="KW-1185">Reference proteome</keyword>
<keyword evidence="4 6" id="KW-1133">Transmembrane helix</keyword>
<evidence type="ECO:0000259" key="7">
    <source>
        <dbReference type="Pfam" id="PF03600"/>
    </source>
</evidence>
<evidence type="ECO:0000256" key="5">
    <source>
        <dbReference type="ARBA" id="ARBA00023136"/>
    </source>
</evidence>
<feature type="domain" description="Citrate transporter-like" evidence="7">
    <location>
        <begin position="42"/>
        <end position="253"/>
    </location>
</feature>
<keyword evidence="5 6" id="KW-0472">Membrane</keyword>
<dbReference type="PANTHER" id="PTHR10283">
    <property type="entry name" value="SOLUTE CARRIER FAMILY 13 MEMBER"/>
    <property type="match status" value="1"/>
</dbReference>
<reference evidence="8" key="1">
    <citation type="submission" date="2022-01" db="EMBL/GenBank/DDBJ databases">
        <title>Colwellia maritima, isolated from seawater.</title>
        <authorList>
            <person name="Kristyanto S."/>
            <person name="Jung J."/>
            <person name="Jeon C.O."/>
        </authorList>
    </citation>
    <scope>NUCLEOTIDE SEQUENCE</scope>
    <source>
        <strain evidence="8">MSW7</strain>
    </source>
</reference>
<keyword evidence="2" id="KW-0813">Transport</keyword>
<evidence type="ECO:0000256" key="1">
    <source>
        <dbReference type="ARBA" id="ARBA00004141"/>
    </source>
</evidence>
<name>A0ABS9X651_9GAMM</name>
<dbReference type="Proteomes" id="UP001139646">
    <property type="component" value="Unassembled WGS sequence"/>
</dbReference>
<feature type="transmembrane region" description="Helical" evidence="6">
    <location>
        <begin position="162"/>
        <end position="184"/>
    </location>
</feature>